<evidence type="ECO:0000256" key="3">
    <source>
        <dbReference type="RuleBase" id="RU000363"/>
    </source>
</evidence>
<dbReference type="Pfam" id="PF00106">
    <property type="entry name" value="adh_short"/>
    <property type="match status" value="1"/>
</dbReference>
<dbReference type="InterPro" id="IPR020904">
    <property type="entry name" value="Sc_DH/Rdtase_CS"/>
</dbReference>
<evidence type="ECO:0000313" key="6">
    <source>
        <dbReference type="Proteomes" id="UP001316184"/>
    </source>
</evidence>
<evidence type="ECO:0000313" key="5">
    <source>
        <dbReference type="EMBL" id="UUP15156.1"/>
    </source>
</evidence>
<name>A0ABY5MDD9_9ACTN</name>
<dbReference type="PRINTS" id="PR00080">
    <property type="entry name" value="SDRFAMILY"/>
</dbReference>
<dbReference type="PRINTS" id="PR00081">
    <property type="entry name" value="GDHRDH"/>
</dbReference>
<dbReference type="SUPFAM" id="SSF51735">
    <property type="entry name" value="NAD(P)-binding Rossmann-fold domains"/>
    <property type="match status" value="1"/>
</dbReference>
<feature type="domain" description="Ketoreductase" evidence="4">
    <location>
        <begin position="6"/>
        <end position="190"/>
    </location>
</feature>
<protein>
    <submittedName>
        <fullName evidence="5">SDR family NAD(P)-dependent oxidoreductase</fullName>
    </submittedName>
</protein>
<keyword evidence="6" id="KW-1185">Reference proteome</keyword>
<dbReference type="InterPro" id="IPR057326">
    <property type="entry name" value="KR_dom"/>
</dbReference>
<gene>
    <name evidence="5" type="ORF">NQV15_07555</name>
</gene>
<evidence type="ECO:0000256" key="1">
    <source>
        <dbReference type="ARBA" id="ARBA00006484"/>
    </source>
</evidence>
<dbReference type="PANTHER" id="PTHR43658:SF8">
    <property type="entry name" value="17-BETA-HYDROXYSTEROID DEHYDROGENASE 14-RELATED"/>
    <property type="match status" value="1"/>
</dbReference>
<proteinExistence type="inferred from homology"/>
<dbReference type="Gene3D" id="3.40.50.720">
    <property type="entry name" value="NAD(P)-binding Rossmann-like Domain"/>
    <property type="match status" value="1"/>
</dbReference>
<evidence type="ECO:0000259" key="4">
    <source>
        <dbReference type="SMART" id="SM00822"/>
    </source>
</evidence>
<evidence type="ECO:0000256" key="2">
    <source>
        <dbReference type="ARBA" id="ARBA00023002"/>
    </source>
</evidence>
<organism evidence="5 6">
    <name type="scientific">Aeromicrobium wangtongii</name>
    <dbReference type="NCBI Taxonomy" id="2969247"/>
    <lineage>
        <taxon>Bacteria</taxon>
        <taxon>Bacillati</taxon>
        <taxon>Actinomycetota</taxon>
        <taxon>Actinomycetes</taxon>
        <taxon>Propionibacteriales</taxon>
        <taxon>Nocardioidaceae</taxon>
        <taxon>Aeromicrobium</taxon>
    </lineage>
</organism>
<dbReference type="SMART" id="SM00822">
    <property type="entry name" value="PKS_KR"/>
    <property type="match status" value="1"/>
</dbReference>
<dbReference type="InterPro" id="IPR002347">
    <property type="entry name" value="SDR_fam"/>
</dbReference>
<dbReference type="EMBL" id="CP102173">
    <property type="protein sequence ID" value="UUP15156.1"/>
    <property type="molecule type" value="Genomic_DNA"/>
</dbReference>
<accession>A0ABY5MDD9</accession>
<sequence>MRISSKVALVAGGASGLGRATVVRLQAAGATVVVLDLPSSAGQQLVGELGKDNRFVAGDVTDPEAVQVAVDSAVALGPLGIVVNCAGIGLARRVVGRSGPFPLDSFEHVVRVNLLGTFNVLRLAAQAMADGPEEDGERGVVVNTASAAAFDGQIGQAAYSASKAGIAGMTLPLARDLARHLIRVNTIAPGFFRTPLVDLQPEEVQASLLDQVPHPNRAGSPDEFAALVEHIVENPMLNGETIRLDAAMRMGAR</sequence>
<keyword evidence="2" id="KW-0560">Oxidoreductase</keyword>
<dbReference type="RefSeq" id="WP_232399209.1">
    <property type="nucleotide sequence ID" value="NZ_CP102173.1"/>
</dbReference>
<dbReference type="InterPro" id="IPR036291">
    <property type="entry name" value="NAD(P)-bd_dom_sf"/>
</dbReference>
<comment type="similarity">
    <text evidence="1 3">Belongs to the short-chain dehydrogenases/reductases (SDR) family.</text>
</comment>
<dbReference type="PANTHER" id="PTHR43658">
    <property type="entry name" value="SHORT-CHAIN DEHYDROGENASE/REDUCTASE"/>
    <property type="match status" value="1"/>
</dbReference>
<dbReference type="Proteomes" id="UP001316184">
    <property type="component" value="Chromosome"/>
</dbReference>
<dbReference type="PROSITE" id="PS00061">
    <property type="entry name" value="ADH_SHORT"/>
    <property type="match status" value="1"/>
</dbReference>
<reference evidence="5 6" key="1">
    <citation type="submission" date="2022-08" db="EMBL/GenBank/DDBJ databases">
        <title>novel species in genus Aeromicrobium.</title>
        <authorList>
            <person name="Ye L."/>
        </authorList>
    </citation>
    <scope>NUCLEOTIDE SEQUENCE [LARGE SCALE GENOMIC DNA]</scope>
    <source>
        <strain evidence="6">zg-Y1379</strain>
    </source>
</reference>